<name>A0A420HEK1_9PEZI</name>
<dbReference type="OrthoDB" id="5573651at2759"/>
<dbReference type="Pfam" id="PF25506">
    <property type="entry name" value="TIM-barrel_MTC6"/>
    <property type="match status" value="1"/>
</dbReference>
<feature type="transmembrane region" description="Helical" evidence="10">
    <location>
        <begin position="575"/>
        <end position="598"/>
    </location>
</feature>
<comment type="subcellular location">
    <subcellularLocation>
        <location evidence="1">Membrane</location>
        <topology evidence="1">Single-pass type I membrane protein</topology>
    </subcellularLocation>
</comment>
<keyword evidence="2 10" id="KW-0812">Transmembrane</keyword>
<evidence type="ECO:0000313" key="13">
    <source>
        <dbReference type="Proteomes" id="UP000286134"/>
    </source>
</evidence>
<dbReference type="PANTHER" id="PTHR35518">
    <property type="entry name" value="MAINTENANCE OF TELOMOERE CAPPING"/>
    <property type="match status" value="1"/>
</dbReference>
<evidence type="ECO:0000256" key="6">
    <source>
        <dbReference type="ARBA" id="ARBA00023180"/>
    </source>
</evidence>
<reference evidence="12 13" key="1">
    <citation type="journal article" date="2018" name="BMC Genomics">
        <title>Comparative genome analyses reveal sequence features reflecting distinct modes of host-adaptation between dicot and monocot powdery mildew.</title>
        <authorList>
            <person name="Wu Y."/>
            <person name="Ma X."/>
            <person name="Pan Z."/>
            <person name="Kale S.D."/>
            <person name="Song Y."/>
            <person name="King H."/>
            <person name="Zhang Q."/>
            <person name="Presley C."/>
            <person name="Deng X."/>
            <person name="Wei C.I."/>
            <person name="Xiao S."/>
        </authorList>
    </citation>
    <scope>NUCLEOTIDE SEQUENCE [LARGE SCALE GENOMIC DNA]</scope>
    <source>
        <strain evidence="12">UMSG2</strain>
    </source>
</reference>
<dbReference type="PANTHER" id="PTHR35518:SF2">
    <property type="entry name" value="MAINTENANCE OF TELOMERE CAPPING PROTEIN 6"/>
    <property type="match status" value="1"/>
</dbReference>
<keyword evidence="6" id="KW-0325">Glycoprotein</keyword>
<evidence type="ECO:0000256" key="3">
    <source>
        <dbReference type="ARBA" id="ARBA00022729"/>
    </source>
</evidence>
<dbReference type="EMBL" id="MCFK01008651">
    <property type="protein sequence ID" value="RKF55849.1"/>
    <property type="molecule type" value="Genomic_DNA"/>
</dbReference>
<keyword evidence="4 10" id="KW-1133">Transmembrane helix</keyword>
<feature type="domain" description="MTC6 partial TIM-barrel" evidence="11">
    <location>
        <begin position="14"/>
        <end position="414"/>
    </location>
</feature>
<evidence type="ECO:0000256" key="4">
    <source>
        <dbReference type="ARBA" id="ARBA00022989"/>
    </source>
</evidence>
<dbReference type="InterPro" id="IPR057530">
    <property type="entry name" value="TIM-barrel_MTC6"/>
</dbReference>
<evidence type="ECO:0000256" key="7">
    <source>
        <dbReference type="ARBA" id="ARBA00037703"/>
    </source>
</evidence>
<keyword evidence="3" id="KW-0732">Signal</keyword>
<evidence type="ECO:0000256" key="10">
    <source>
        <dbReference type="SAM" id="Phobius"/>
    </source>
</evidence>
<protein>
    <recommendedName>
        <fullName evidence="9">Maintenance of telomere capping protein 6</fullName>
    </recommendedName>
</protein>
<evidence type="ECO:0000259" key="11">
    <source>
        <dbReference type="Pfam" id="PF25506"/>
    </source>
</evidence>
<evidence type="ECO:0000256" key="1">
    <source>
        <dbReference type="ARBA" id="ARBA00004479"/>
    </source>
</evidence>
<evidence type="ECO:0000256" key="9">
    <source>
        <dbReference type="ARBA" id="ARBA00039865"/>
    </source>
</evidence>
<dbReference type="AlphaFoldDB" id="A0A420HEK1"/>
<comment type="function">
    <text evidence="7">May be involved in telomere capping.</text>
</comment>
<sequence length="620" mass="69597">MIENHFGTLAEAQHQSNTLFLSERDLSLTVPINFVTNPGVSVTSACFSNKIYIDKDFNSCFQSLLELGFRRLEIDIYWDEWNSQFSLCPATLPKSTSPDAQITATPTLSTASDQTTNLVSATSSSSPDLILQVSSREGREKITSVKSQSNATTTIEPKLQTIGPFTCTESLNLELLITQILKYLKKTDSILEAHLIFIILNLHSSALINSTVLIESVPKTLPNHHKLVGQIFSLNFSSYLYTPDNLKSDRANLNESWYKVTQRYKTSSDYYIENVDKDRVLYTEDGWPAESYIEFALGKRVLLGWGSVDSQMSNYNFSGDTKIIFPSNYLKNENINISITSNGELTEGCFLQNETQVISSVNSSWAIEPQFSNFIYPTSKSDDLTSLLYLTSNINTCGVSPFLHNNLLNTTAIDPQQYRTYINSISWSWAPDEPRSYRISSTDDSTDIHYRCATAHLALSGRWTVADCLQNVFAACRAHGQPYKWLISPRATTFDLAHKMCPQGYNFAAPRTALENAYLLQEMRRSKLDWGGDVKCWVAFESRDVEGCWVVGGKNNTCPYAANRTTLETIRKRTLLIPTTAAIVILVLTALTILAKAARNRREGRRLRRQQSVAYEGVPG</sequence>
<proteinExistence type="inferred from homology"/>
<keyword evidence="13" id="KW-1185">Reference proteome</keyword>
<organism evidence="12 13">
    <name type="scientific">Erysiphe neolycopersici</name>
    <dbReference type="NCBI Taxonomy" id="212602"/>
    <lineage>
        <taxon>Eukaryota</taxon>
        <taxon>Fungi</taxon>
        <taxon>Dikarya</taxon>
        <taxon>Ascomycota</taxon>
        <taxon>Pezizomycotina</taxon>
        <taxon>Leotiomycetes</taxon>
        <taxon>Erysiphales</taxon>
        <taxon>Erysiphaceae</taxon>
        <taxon>Erysiphe</taxon>
    </lineage>
</organism>
<dbReference type="GO" id="GO:0016020">
    <property type="term" value="C:membrane"/>
    <property type="evidence" value="ECO:0007669"/>
    <property type="project" value="UniProtKB-SubCell"/>
</dbReference>
<evidence type="ECO:0000256" key="5">
    <source>
        <dbReference type="ARBA" id="ARBA00023136"/>
    </source>
</evidence>
<comment type="caution">
    <text evidence="12">The sequence shown here is derived from an EMBL/GenBank/DDBJ whole genome shotgun (WGS) entry which is preliminary data.</text>
</comment>
<gene>
    <name evidence="12" type="ORF">OnM2_086003</name>
</gene>
<evidence type="ECO:0000313" key="12">
    <source>
        <dbReference type="EMBL" id="RKF55849.1"/>
    </source>
</evidence>
<dbReference type="Proteomes" id="UP000286134">
    <property type="component" value="Unassembled WGS sequence"/>
</dbReference>
<dbReference type="STRING" id="212602.A0A420HEK1"/>
<keyword evidence="5 10" id="KW-0472">Membrane</keyword>
<accession>A0A420HEK1</accession>
<evidence type="ECO:0000256" key="8">
    <source>
        <dbReference type="ARBA" id="ARBA00038159"/>
    </source>
</evidence>
<comment type="similarity">
    <text evidence="8">Belongs to the MTC6 family.</text>
</comment>
<evidence type="ECO:0000256" key="2">
    <source>
        <dbReference type="ARBA" id="ARBA00022692"/>
    </source>
</evidence>
<dbReference type="InterPro" id="IPR051008">
    <property type="entry name" value="Telomere_Capping_Maintenance"/>
</dbReference>